<dbReference type="InterPro" id="IPR007569">
    <property type="entry name" value="DUF559"/>
</dbReference>
<keyword evidence="1" id="KW-0540">Nuclease</keyword>
<dbReference type="OrthoDB" id="9801520at2"/>
<keyword evidence="5" id="KW-0234">DNA repair</keyword>
<dbReference type="EMBL" id="AONC01000063">
    <property type="protein sequence ID" value="EXJ13580.1"/>
    <property type="molecule type" value="Genomic_DNA"/>
</dbReference>
<protein>
    <submittedName>
        <fullName evidence="8">Very-short-patch mismatch repair endonuclease (G-T specific)</fullName>
    </submittedName>
</protein>
<evidence type="ECO:0000256" key="3">
    <source>
        <dbReference type="ARBA" id="ARBA00022763"/>
    </source>
</evidence>
<keyword evidence="9" id="KW-1185">Reference proteome</keyword>
<feature type="domain" description="DUF559" evidence="7">
    <location>
        <begin position="79"/>
        <end position="118"/>
    </location>
</feature>
<dbReference type="CDD" id="cd00221">
    <property type="entry name" value="Vsr"/>
    <property type="match status" value="1"/>
</dbReference>
<gene>
    <name evidence="8" type="ORF">D779_3583</name>
</gene>
<dbReference type="STRING" id="1249627.D779_3583"/>
<dbReference type="SUPFAM" id="SSF52980">
    <property type="entry name" value="Restriction endonuclease-like"/>
    <property type="match status" value="1"/>
</dbReference>
<comment type="similarity">
    <text evidence="6">Belongs to the Vsr family.</text>
</comment>
<comment type="caution">
    <text evidence="8">The sequence shown here is derived from an EMBL/GenBank/DDBJ whole genome shotgun (WGS) entry which is preliminary data.</text>
</comment>
<evidence type="ECO:0000256" key="1">
    <source>
        <dbReference type="ARBA" id="ARBA00022722"/>
    </source>
</evidence>
<evidence type="ECO:0000313" key="8">
    <source>
        <dbReference type="EMBL" id="EXJ13580.1"/>
    </source>
</evidence>
<evidence type="ECO:0000256" key="4">
    <source>
        <dbReference type="ARBA" id="ARBA00022801"/>
    </source>
</evidence>
<reference evidence="8 9" key="1">
    <citation type="submission" date="2012-11" db="EMBL/GenBank/DDBJ databases">
        <title>Genome assembly of Thiorhodococcus sp. AK35.</title>
        <authorList>
            <person name="Nupur N."/>
            <person name="Khatri I."/>
            <person name="Subramanian S."/>
            <person name="Pinnaka A."/>
        </authorList>
    </citation>
    <scope>NUCLEOTIDE SEQUENCE [LARGE SCALE GENOMIC DNA]</scope>
    <source>
        <strain evidence="8 9">AK35</strain>
    </source>
</reference>
<dbReference type="Pfam" id="PF04480">
    <property type="entry name" value="DUF559"/>
    <property type="match status" value="1"/>
</dbReference>
<dbReference type="GO" id="GO:0004519">
    <property type="term" value="F:endonuclease activity"/>
    <property type="evidence" value="ECO:0007669"/>
    <property type="project" value="UniProtKB-KW"/>
</dbReference>
<dbReference type="GO" id="GO:0016787">
    <property type="term" value="F:hydrolase activity"/>
    <property type="evidence" value="ECO:0007669"/>
    <property type="project" value="UniProtKB-KW"/>
</dbReference>
<evidence type="ECO:0000256" key="2">
    <source>
        <dbReference type="ARBA" id="ARBA00022759"/>
    </source>
</evidence>
<dbReference type="InterPro" id="IPR011335">
    <property type="entry name" value="Restrct_endonuc-II-like"/>
</dbReference>
<dbReference type="AlphaFoldDB" id="W9VT66"/>
<dbReference type="InterPro" id="IPR004603">
    <property type="entry name" value="DNA_mismatch_endonuc_vsr"/>
</dbReference>
<dbReference type="PIRSF" id="PIRSF018267">
    <property type="entry name" value="VSR_endonuc"/>
    <property type="match status" value="1"/>
</dbReference>
<proteinExistence type="inferred from homology"/>
<evidence type="ECO:0000259" key="7">
    <source>
        <dbReference type="Pfam" id="PF04480"/>
    </source>
</evidence>
<organism evidence="8 9">
    <name type="scientific">Imhoffiella purpurea</name>
    <dbReference type="NCBI Taxonomy" id="1249627"/>
    <lineage>
        <taxon>Bacteria</taxon>
        <taxon>Pseudomonadati</taxon>
        <taxon>Pseudomonadota</taxon>
        <taxon>Gammaproteobacteria</taxon>
        <taxon>Chromatiales</taxon>
        <taxon>Chromatiaceae</taxon>
        <taxon>Imhoffiella</taxon>
    </lineage>
</organism>
<evidence type="ECO:0000256" key="6">
    <source>
        <dbReference type="ARBA" id="ARBA00029466"/>
    </source>
</evidence>
<accession>W9VT66</accession>
<dbReference type="Proteomes" id="UP000019460">
    <property type="component" value="Unassembled WGS sequence"/>
</dbReference>
<dbReference type="Pfam" id="PF03852">
    <property type="entry name" value="Vsr"/>
    <property type="match status" value="1"/>
</dbReference>
<evidence type="ECO:0000313" key="9">
    <source>
        <dbReference type="Proteomes" id="UP000019460"/>
    </source>
</evidence>
<evidence type="ECO:0000256" key="5">
    <source>
        <dbReference type="ARBA" id="ARBA00023204"/>
    </source>
</evidence>
<dbReference type="PATRIC" id="fig|1249627.3.peg.3659"/>
<dbReference type="eggNOG" id="COG3727">
    <property type="taxonomic scope" value="Bacteria"/>
</dbReference>
<sequence length="123" mass="14687">MSRIRGKDTKPELVVRRALFALGYRYRIGHKLPGRPDLVFVHQRVAVFIDGCFWHRCPEHFRMPRSNREFWEAKISANCERDRRVDSELTELGWRVLRFWEHEVRREPDVVVGQIVMLLGGML</sequence>
<dbReference type="Gene3D" id="3.40.960.10">
    <property type="entry name" value="VSR Endonuclease"/>
    <property type="match status" value="1"/>
</dbReference>
<keyword evidence="2 8" id="KW-0255">Endonuclease</keyword>
<dbReference type="NCBIfam" id="TIGR00632">
    <property type="entry name" value="vsr"/>
    <property type="match status" value="1"/>
</dbReference>
<keyword evidence="4" id="KW-0378">Hydrolase</keyword>
<keyword evidence="3" id="KW-0227">DNA damage</keyword>
<dbReference type="GO" id="GO:0006298">
    <property type="term" value="P:mismatch repair"/>
    <property type="evidence" value="ECO:0007669"/>
    <property type="project" value="InterPro"/>
</dbReference>
<name>W9VT66_9GAMM</name>